<evidence type="ECO:0000313" key="2">
    <source>
        <dbReference type="Proteomes" id="UP000018144"/>
    </source>
</evidence>
<reference evidence="1 2" key="1">
    <citation type="journal article" date="2013" name="PLoS Genet.">
        <title>The genome and development-dependent transcriptomes of Pyronema confluens: a window into fungal evolution.</title>
        <authorList>
            <person name="Traeger S."/>
            <person name="Altegoer F."/>
            <person name="Freitag M."/>
            <person name="Gabaldon T."/>
            <person name="Kempken F."/>
            <person name="Kumar A."/>
            <person name="Marcet-Houben M."/>
            <person name="Poggeler S."/>
            <person name="Stajich J.E."/>
            <person name="Nowrousian M."/>
        </authorList>
    </citation>
    <scope>NUCLEOTIDE SEQUENCE [LARGE SCALE GENOMIC DNA]</scope>
    <source>
        <strain evidence="2">CBS 100304</strain>
        <tissue evidence="1">Vegetative mycelium</tissue>
    </source>
</reference>
<dbReference type="AlphaFoldDB" id="U4LIU5"/>
<keyword evidence="2" id="KW-1185">Reference proteome</keyword>
<sequence>MHATTYASFLPVGTFSNHISMSPSHRKVAHRL</sequence>
<organism evidence="1 2">
    <name type="scientific">Pyronema omphalodes (strain CBS 100304)</name>
    <name type="common">Pyronema confluens</name>
    <dbReference type="NCBI Taxonomy" id="1076935"/>
    <lineage>
        <taxon>Eukaryota</taxon>
        <taxon>Fungi</taxon>
        <taxon>Dikarya</taxon>
        <taxon>Ascomycota</taxon>
        <taxon>Pezizomycotina</taxon>
        <taxon>Pezizomycetes</taxon>
        <taxon>Pezizales</taxon>
        <taxon>Pyronemataceae</taxon>
        <taxon>Pyronema</taxon>
    </lineage>
</organism>
<dbReference type="EMBL" id="HF935655">
    <property type="protein sequence ID" value="CCX31863.1"/>
    <property type="molecule type" value="Genomic_DNA"/>
</dbReference>
<dbReference type="Proteomes" id="UP000018144">
    <property type="component" value="Unassembled WGS sequence"/>
</dbReference>
<protein>
    <submittedName>
        <fullName evidence="1">Uncharacterized protein</fullName>
    </submittedName>
</protein>
<proteinExistence type="predicted"/>
<gene>
    <name evidence="1" type="ORF">PCON_11533</name>
</gene>
<accession>U4LIU5</accession>
<evidence type="ECO:0000313" key="1">
    <source>
        <dbReference type="EMBL" id="CCX31863.1"/>
    </source>
</evidence>
<name>U4LIU5_PYROM</name>